<dbReference type="Proteomes" id="UP000286050">
    <property type="component" value="Unassembled WGS sequence"/>
</dbReference>
<protein>
    <recommendedName>
        <fullName evidence="3">DUF559 domain-containing protein</fullName>
    </recommendedName>
</protein>
<gene>
    <name evidence="1" type="ORF">DW787_03395</name>
</gene>
<dbReference type="Gene3D" id="3.40.960.10">
    <property type="entry name" value="VSR Endonuclease"/>
    <property type="match status" value="1"/>
</dbReference>
<comment type="caution">
    <text evidence="1">The sequence shown here is derived from an EMBL/GenBank/DDBJ whole genome shotgun (WGS) entry which is preliminary data.</text>
</comment>
<evidence type="ECO:0008006" key="3">
    <source>
        <dbReference type="Google" id="ProtNLM"/>
    </source>
</evidence>
<reference evidence="1 2" key="1">
    <citation type="submission" date="2018-08" db="EMBL/GenBank/DDBJ databases">
        <title>A genome reference for cultivated species of the human gut microbiota.</title>
        <authorList>
            <person name="Zou Y."/>
            <person name="Xue W."/>
            <person name="Luo G."/>
        </authorList>
    </citation>
    <scope>NUCLEOTIDE SEQUENCE [LARGE SCALE GENOMIC DNA]</scope>
    <source>
        <strain evidence="1 2">AM30-5LB</strain>
    </source>
</reference>
<accession>A0A414FYH8</accession>
<proteinExistence type="predicted"/>
<dbReference type="EMBL" id="QSJI01000002">
    <property type="protein sequence ID" value="RHD56598.1"/>
    <property type="molecule type" value="Genomic_DNA"/>
</dbReference>
<dbReference type="AlphaFoldDB" id="A0A414FYH8"/>
<evidence type="ECO:0000313" key="1">
    <source>
        <dbReference type="EMBL" id="RHD56598.1"/>
    </source>
</evidence>
<organism evidence="1 2">
    <name type="scientific">Collinsella intestinalis</name>
    <dbReference type="NCBI Taxonomy" id="147207"/>
    <lineage>
        <taxon>Bacteria</taxon>
        <taxon>Bacillati</taxon>
        <taxon>Actinomycetota</taxon>
        <taxon>Coriobacteriia</taxon>
        <taxon>Coriobacteriales</taxon>
        <taxon>Coriobacteriaceae</taxon>
        <taxon>Collinsella</taxon>
    </lineage>
</organism>
<sequence>MQVDTVNLSLATVRGNPLPHRQTSLILSAMTKVLCDISALRYYRTPPRYLYALPPIPDFDTPYGRARLRQSPVATGIIHIPIHALSFGRDRLTSTLVKQHLWTKDMPAEAIVDTPFDVSVTSPLLTLLMLSTHLDPISTALLIYEFTGSFSFYSPNIKMDDAIYQSVIQSEFKRLDSWQCITDTQGKPSDLWTRPPLLEFDDIRYILNAGKGMRGRNQLAKAMRYVTGKVASPFEAKASILIGSPRRVGGLGLGGFKNNLEIKLDDSARHICGLKKAYGDIVWEETPDHPMVIVECQGEMVHDSRGRAQADDDRALALESMGIEVIRISYKQISDRARFELLAQRLSNTLNTKLPSPTPRLARKQSEMRDALFRAWPYHENRPSGTNR</sequence>
<evidence type="ECO:0000313" key="2">
    <source>
        <dbReference type="Proteomes" id="UP000286050"/>
    </source>
</evidence>
<name>A0A414FYH8_9ACTN</name>